<dbReference type="STRING" id="88036.D8S1J7"/>
<comment type="subcellular location">
    <subcellularLocation>
        <location evidence="1">Membrane</location>
        <topology evidence="1">Single-pass membrane protein</topology>
    </subcellularLocation>
</comment>
<dbReference type="OMA" id="MENCDVE"/>
<evidence type="ECO:0000259" key="6">
    <source>
        <dbReference type="PROSITE" id="PS50011"/>
    </source>
</evidence>
<dbReference type="PANTHER" id="PTHR47974">
    <property type="entry name" value="OS07G0415500 PROTEIN"/>
    <property type="match status" value="1"/>
</dbReference>
<feature type="non-terminal residue" evidence="7">
    <location>
        <position position="1"/>
    </location>
</feature>
<dbReference type="AlphaFoldDB" id="D8S1J7"/>
<gene>
    <name evidence="7" type="ORF">SELMODRAFT_15896</name>
</gene>
<dbReference type="PROSITE" id="PS50011">
    <property type="entry name" value="PROTEIN_KINASE_DOM"/>
    <property type="match status" value="1"/>
</dbReference>
<sequence length="142" mass="16302">RGTPGYLAPEWLLHSVATKKCDVYSYGMVLLELIGGRRNLSKLGGHGGEDCCEAPMDEEEQALWWYFPAWVVARVSKREFLKVVDTRIRDSVDEDEVKSMLQVALWCIQDNPSQRPPMDTVVQMLEGRKEILEPPLFFRFAL</sequence>
<proteinExistence type="predicted"/>
<dbReference type="SUPFAM" id="SSF56112">
    <property type="entry name" value="Protein kinase-like (PK-like)"/>
    <property type="match status" value="1"/>
</dbReference>
<dbReference type="HOGENOM" id="CLU_000288_112_3_1"/>
<dbReference type="InterPro" id="IPR011009">
    <property type="entry name" value="Kinase-like_dom_sf"/>
</dbReference>
<keyword evidence="5" id="KW-0472">Membrane</keyword>
<name>D8S1J7_SELML</name>
<dbReference type="GO" id="GO:0005524">
    <property type="term" value="F:ATP binding"/>
    <property type="evidence" value="ECO:0007669"/>
    <property type="project" value="InterPro"/>
</dbReference>
<accession>D8S1J7</accession>
<protein>
    <recommendedName>
        <fullName evidence="6">Protein kinase domain-containing protein</fullName>
    </recommendedName>
</protein>
<keyword evidence="4" id="KW-1133">Transmembrane helix</keyword>
<dbReference type="eggNOG" id="KOG1187">
    <property type="taxonomic scope" value="Eukaryota"/>
</dbReference>
<evidence type="ECO:0000256" key="2">
    <source>
        <dbReference type="ARBA" id="ARBA00022692"/>
    </source>
</evidence>
<feature type="non-terminal residue" evidence="7">
    <location>
        <position position="142"/>
    </location>
</feature>
<dbReference type="Pfam" id="PF00069">
    <property type="entry name" value="Pkinase"/>
    <property type="match status" value="1"/>
</dbReference>
<keyword evidence="3" id="KW-0732">Signal</keyword>
<dbReference type="InterPro" id="IPR000719">
    <property type="entry name" value="Prot_kinase_dom"/>
</dbReference>
<evidence type="ECO:0000313" key="8">
    <source>
        <dbReference type="Proteomes" id="UP000001514"/>
    </source>
</evidence>
<keyword evidence="8" id="KW-1185">Reference proteome</keyword>
<dbReference type="Gene3D" id="1.10.510.10">
    <property type="entry name" value="Transferase(Phosphotransferase) domain 1"/>
    <property type="match status" value="1"/>
</dbReference>
<evidence type="ECO:0000256" key="5">
    <source>
        <dbReference type="ARBA" id="ARBA00023136"/>
    </source>
</evidence>
<dbReference type="Gramene" id="EFJ21866">
    <property type="protein sequence ID" value="EFJ21866"/>
    <property type="gene ID" value="SELMODRAFT_15896"/>
</dbReference>
<dbReference type="Proteomes" id="UP000001514">
    <property type="component" value="Unassembled WGS sequence"/>
</dbReference>
<organism evidence="8">
    <name type="scientific">Selaginella moellendorffii</name>
    <name type="common">Spikemoss</name>
    <dbReference type="NCBI Taxonomy" id="88036"/>
    <lineage>
        <taxon>Eukaryota</taxon>
        <taxon>Viridiplantae</taxon>
        <taxon>Streptophyta</taxon>
        <taxon>Embryophyta</taxon>
        <taxon>Tracheophyta</taxon>
        <taxon>Lycopodiopsida</taxon>
        <taxon>Selaginellales</taxon>
        <taxon>Selaginellaceae</taxon>
        <taxon>Selaginella</taxon>
    </lineage>
</organism>
<evidence type="ECO:0000313" key="7">
    <source>
        <dbReference type="EMBL" id="EFJ21866.1"/>
    </source>
</evidence>
<dbReference type="GO" id="GO:0016020">
    <property type="term" value="C:membrane"/>
    <property type="evidence" value="ECO:0007669"/>
    <property type="project" value="UniProtKB-SubCell"/>
</dbReference>
<evidence type="ECO:0000256" key="3">
    <source>
        <dbReference type="ARBA" id="ARBA00022729"/>
    </source>
</evidence>
<keyword evidence="2" id="KW-0812">Transmembrane</keyword>
<reference evidence="7 8" key="1">
    <citation type="journal article" date="2011" name="Science">
        <title>The Selaginella genome identifies genetic changes associated with the evolution of vascular plants.</title>
        <authorList>
            <person name="Banks J.A."/>
            <person name="Nishiyama T."/>
            <person name="Hasebe M."/>
            <person name="Bowman J.L."/>
            <person name="Gribskov M."/>
            <person name="dePamphilis C."/>
            <person name="Albert V.A."/>
            <person name="Aono N."/>
            <person name="Aoyama T."/>
            <person name="Ambrose B.A."/>
            <person name="Ashton N.W."/>
            <person name="Axtell M.J."/>
            <person name="Barker E."/>
            <person name="Barker M.S."/>
            <person name="Bennetzen J.L."/>
            <person name="Bonawitz N.D."/>
            <person name="Chapple C."/>
            <person name="Cheng C."/>
            <person name="Correa L.G."/>
            <person name="Dacre M."/>
            <person name="DeBarry J."/>
            <person name="Dreyer I."/>
            <person name="Elias M."/>
            <person name="Engstrom E.M."/>
            <person name="Estelle M."/>
            <person name="Feng L."/>
            <person name="Finet C."/>
            <person name="Floyd S.K."/>
            <person name="Frommer W.B."/>
            <person name="Fujita T."/>
            <person name="Gramzow L."/>
            <person name="Gutensohn M."/>
            <person name="Harholt J."/>
            <person name="Hattori M."/>
            <person name="Heyl A."/>
            <person name="Hirai T."/>
            <person name="Hiwatashi Y."/>
            <person name="Ishikawa M."/>
            <person name="Iwata M."/>
            <person name="Karol K.G."/>
            <person name="Koehler B."/>
            <person name="Kolukisaoglu U."/>
            <person name="Kubo M."/>
            <person name="Kurata T."/>
            <person name="Lalonde S."/>
            <person name="Li K."/>
            <person name="Li Y."/>
            <person name="Litt A."/>
            <person name="Lyons E."/>
            <person name="Manning G."/>
            <person name="Maruyama T."/>
            <person name="Michael T.P."/>
            <person name="Mikami K."/>
            <person name="Miyazaki S."/>
            <person name="Morinaga S."/>
            <person name="Murata T."/>
            <person name="Mueller-Roeber B."/>
            <person name="Nelson D.R."/>
            <person name="Obara M."/>
            <person name="Oguri Y."/>
            <person name="Olmstead R.G."/>
            <person name="Onodera N."/>
            <person name="Petersen B.L."/>
            <person name="Pils B."/>
            <person name="Prigge M."/>
            <person name="Rensing S.A."/>
            <person name="Riano-Pachon D.M."/>
            <person name="Roberts A.W."/>
            <person name="Sato Y."/>
            <person name="Scheller H.V."/>
            <person name="Schulz B."/>
            <person name="Schulz C."/>
            <person name="Shakirov E.V."/>
            <person name="Shibagaki N."/>
            <person name="Shinohara N."/>
            <person name="Shippen D.E."/>
            <person name="Soerensen I."/>
            <person name="Sotooka R."/>
            <person name="Sugimoto N."/>
            <person name="Sugita M."/>
            <person name="Sumikawa N."/>
            <person name="Tanurdzic M."/>
            <person name="Theissen G."/>
            <person name="Ulvskov P."/>
            <person name="Wakazuki S."/>
            <person name="Weng J.K."/>
            <person name="Willats W.W."/>
            <person name="Wipf D."/>
            <person name="Wolf P.G."/>
            <person name="Yang L."/>
            <person name="Zimmer A.D."/>
            <person name="Zhu Q."/>
            <person name="Mitros T."/>
            <person name="Hellsten U."/>
            <person name="Loque D."/>
            <person name="Otillar R."/>
            <person name="Salamov A."/>
            <person name="Schmutz J."/>
            <person name="Shapiro H."/>
            <person name="Lindquist E."/>
            <person name="Lucas S."/>
            <person name="Rokhsar D."/>
            <person name="Grigoriev I.V."/>
        </authorList>
    </citation>
    <scope>NUCLEOTIDE SEQUENCE [LARGE SCALE GENOMIC DNA]</scope>
</reference>
<feature type="domain" description="Protein kinase" evidence="6">
    <location>
        <begin position="1"/>
        <end position="137"/>
    </location>
</feature>
<dbReference type="KEGG" id="smo:SELMODRAFT_15896"/>
<dbReference type="EMBL" id="GL377598">
    <property type="protein sequence ID" value="EFJ21866.1"/>
    <property type="molecule type" value="Genomic_DNA"/>
</dbReference>
<evidence type="ECO:0000256" key="1">
    <source>
        <dbReference type="ARBA" id="ARBA00004167"/>
    </source>
</evidence>
<dbReference type="InParanoid" id="D8S1J7"/>
<dbReference type="GO" id="GO:0004672">
    <property type="term" value="F:protein kinase activity"/>
    <property type="evidence" value="ECO:0007669"/>
    <property type="project" value="InterPro"/>
</dbReference>
<dbReference type="PANTHER" id="PTHR47974:SF9">
    <property type="entry name" value="RECEPTOR-LIKE SERINE_THREONINE-PROTEIN KINASE"/>
    <property type="match status" value="1"/>
</dbReference>
<evidence type="ECO:0000256" key="4">
    <source>
        <dbReference type="ARBA" id="ARBA00022989"/>
    </source>
</evidence>